<evidence type="ECO:0000313" key="3">
    <source>
        <dbReference type="Proteomes" id="UP001458880"/>
    </source>
</evidence>
<keyword evidence="3" id="KW-1185">Reference proteome</keyword>
<dbReference type="PANTHER" id="PTHR46984">
    <property type="entry name" value="LEUCINE-RICH REPEAT-CONTAINING PROTEIN 71"/>
    <property type="match status" value="1"/>
</dbReference>
<dbReference type="EMBL" id="JASPKY010000331">
    <property type="protein sequence ID" value="KAK9708378.1"/>
    <property type="molecule type" value="Genomic_DNA"/>
</dbReference>
<gene>
    <name evidence="2" type="ORF">QE152_g27254</name>
</gene>
<reference evidence="2 3" key="1">
    <citation type="journal article" date="2024" name="BMC Genomics">
        <title>De novo assembly and annotation of Popillia japonica's genome with initial clues to its potential as an invasive pest.</title>
        <authorList>
            <person name="Cucini C."/>
            <person name="Boschi S."/>
            <person name="Funari R."/>
            <person name="Cardaioli E."/>
            <person name="Iannotti N."/>
            <person name="Marturano G."/>
            <person name="Paoli F."/>
            <person name="Bruttini M."/>
            <person name="Carapelli A."/>
            <person name="Frati F."/>
            <person name="Nardi F."/>
        </authorList>
    </citation>
    <scope>NUCLEOTIDE SEQUENCE [LARGE SCALE GENOMIC DNA]</scope>
    <source>
        <strain evidence="2">DMR45628</strain>
    </source>
</reference>
<feature type="compositionally biased region" description="Low complexity" evidence="1">
    <location>
        <begin position="85"/>
        <end position="102"/>
    </location>
</feature>
<dbReference type="InterPro" id="IPR001611">
    <property type="entry name" value="Leu-rich_rpt"/>
</dbReference>
<dbReference type="SUPFAM" id="SSF52047">
    <property type="entry name" value="RNI-like"/>
    <property type="match status" value="1"/>
</dbReference>
<dbReference type="Pfam" id="PF13516">
    <property type="entry name" value="LRR_6"/>
    <property type="match status" value="4"/>
</dbReference>
<dbReference type="Proteomes" id="UP001458880">
    <property type="component" value="Unassembled WGS sequence"/>
</dbReference>
<dbReference type="Gene3D" id="3.80.10.10">
    <property type="entry name" value="Ribonuclease Inhibitor"/>
    <property type="match status" value="1"/>
</dbReference>
<dbReference type="InterPro" id="IPR032675">
    <property type="entry name" value="LRR_dom_sf"/>
</dbReference>
<feature type="region of interest" description="Disordered" evidence="1">
    <location>
        <begin position="318"/>
        <end position="362"/>
    </location>
</feature>
<name>A0AAW1JW10_POPJA</name>
<feature type="region of interest" description="Disordered" evidence="1">
    <location>
        <begin position="78"/>
        <end position="115"/>
    </location>
</feature>
<dbReference type="SMART" id="SM00368">
    <property type="entry name" value="LRR_RI"/>
    <property type="match status" value="4"/>
</dbReference>
<proteinExistence type="predicted"/>
<sequence>MSITSSTSAISKTQSFGLPAKRDKLDKAKRLIEECFHEVYAANCQEADLTDYPTMKVMYAEPVSWVCAAQAQAQAQAQQERRASKTTITRATTSMASAAQRRSSSDSRKTQSTYVMKGQQYPSKKYEIYAIYNDPDRDGSIDALIYSHFPLEDEVMGVLQKTMLQFWSLKLLKWFDQLKALKWILIYYILLRNTILTSLSLRYCQIDSEGATKIAAYLQYPSMLTLTALDLSCNFIADAGCNAIADALRTNRTLTHIALTSNQITNVGCIELMRVLQKFPLTHQEILIKRKLNMDYLLRCKVGRAHSTPVIPTASRIPIPPPTVVRPPERPRSFPKRSFHGKSKKGISPERLSGSSIASSRKPKINMPKKLAPVLSPISIILKDPHPFMHECVHENKQVFCLGNFTLQYLSLAYNNINCMEVNDIKGMLSYQSSVKCGTRSPFGAVKLILDGNPILKCVDAKELGLMTTMSMTSICSKATKRSQTR</sequence>
<organism evidence="2 3">
    <name type="scientific">Popillia japonica</name>
    <name type="common">Japanese beetle</name>
    <dbReference type="NCBI Taxonomy" id="7064"/>
    <lineage>
        <taxon>Eukaryota</taxon>
        <taxon>Metazoa</taxon>
        <taxon>Ecdysozoa</taxon>
        <taxon>Arthropoda</taxon>
        <taxon>Hexapoda</taxon>
        <taxon>Insecta</taxon>
        <taxon>Pterygota</taxon>
        <taxon>Neoptera</taxon>
        <taxon>Endopterygota</taxon>
        <taxon>Coleoptera</taxon>
        <taxon>Polyphaga</taxon>
        <taxon>Scarabaeiformia</taxon>
        <taxon>Scarabaeidae</taxon>
        <taxon>Rutelinae</taxon>
        <taxon>Popillia</taxon>
    </lineage>
</organism>
<evidence type="ECO:0000313" key="2">
    <source>
        <dbReference type="EMBL" id="KAK9708378.1"/>
    </source>
</evidence>
<accession>A0AAW1JW10</accession>
<comment type="caution">
    <text evidence="2">The sequence shown here is derived from an EMBL/GenBank/DDBJ whole genome shotgun (WGS) entry which is preliminary data.</text>
</comment>
<dbReference type="AlphaFoldDB" id="A0AAW1JW10"/>
<dbReference type="PANTHER" id="PTHR46984:SF1">
    <property type="entry name" value="LEUCINE-RICH REPEAT-CONTAINING PROTEIN 71"/>
    <property type="match status" value="1"/>
</dbReference>
<protein>
    <submittedName>
        <fullName evidence="2">Leucine rich repeat</fullName>
    </submittedName>
</protein>
<dbReference type="InterPro" id="IPR053040">
    <property type="entry name" value="LRR-containing_protein_71"/>
</dbReference>
<evidence type="ECO:0000256" key="1">
    <source>
        <dbReference type="SAM" id="MobiDB-lite"/>
    </source>
</evidence>
<feature type="compositionally biased region" description="Basic residues" evidence="1">
    <location>
        <begin position="333"/>
        <end position="345"/>
    </location>
</feature>